<dbReference type="AlphaFoldDB" id="A0A8S0Z381"/>
<proteinExistence type="predicted"/>
<organism evidence="2 3">
    <name type="scientific">Arctia plantaginis</name>
    <name type="common">Wood tiger moth</name>
    <name type="synonym">Phalaena plantaginis</name>
    <dbReference type="NCBI Taxonomy" id="874455"/>
    <lineage>
        <taxon>Eukaryota</taxon>
        <taxon>Metazoa</taxon>
        <taxon>Ecdysozoa</taxon>
        <taxon>Arthropoda</taxon>
        <taxon>Hexapoda</taxon>
        <taxon>Insecta</taxon>
        <taxon>Pterygota</taxon>
        <taxon>Neoptera</taxon>
        <taxon>Endopterygota</taxon>
        <taxon>Lepidoptera</taxon>
        <taxon>Glossata</taxon>
        <taxon>Ditrysia</taxon>
        <taxon>Noctuoidea</taxon>
        <taxon>Erebidae</taxon>
        <taxon>Arctiinae</taxon>
        <taxon>Arctia</taxon>
    </lineage>
</organism>
<feature type="transmembrane region" description="Helical" evidence="1">
    <location>
        <begin position="16"/>
        <end position="34"/>
    </location>
</feature>
<gene>
    <name evidence="2" type="ORF">APLA_LOCUS2754</name>
</gene>
<keyword evidence="1" id="KW-1133">Transmembrane helix</keyword>
<keyword evidence="1" id="KW-0472">Membrane</keyword>
<evidence type="ECO:0000256" key="1">
    <source>
        <dbReference type="SAM" id="Phobius"/>
    </source>
</evidence>
<dbReference type="EMBL" id="CADEBD010000275">
    <property type="protein sequence ID" value="CAB3226917.1"/>
    <property type="molecule type" value="Genomic_DNA"/>
</dbReference>
<evidence type="ECO:0000313" key="3">
    <source>
        <dbReference type="Proteomes" id="UP000494256"/>
    </source>
</evidence>
<keyword evidence="1" id="KW-0812">Transmembrane</keyword>
<sequence length="106" mass="12220">MPSPRNIRHSCLRRKIPINGCMLILLISAGIMILSLKVPKENQPEYFRAIYITAARLQNALFMFVRDVVRIFADLCTEVRACTSRVDIIQSIEQPNNTFKISTNYF</sequence>
<name>A0A8S0Z381_ARCPL</name>
<dbReference type="OrthoDB" id="760868at2759"/>
<protein>
    <submittedName>
        <fullName evidence="2">Uncharacterized protein</fullName>
    </submittedName>
</protein>
<evidence type="ECO:0000313" key="2">
    <source>
        <dbReference type="EMBL" id="CAB3226917.1"/>
    </source>
</evidence>
<accession>A0A8S0Z381</accession>
<reference evidence="2 3" key="1">
    <citation type="submission" date="2020-04" db="EMBL/GenBank/DDBJ databases">
        <authorList>
            <person name="Wallbank WR R."/>
            <person name="Pardo Diaz C."/>
            <person name="Kozak K."/>
            <person name="Martin S."/>
            <person name="Jiggins C."/>
            <person name="Moest M."/>
            <person name="Warren A I."/>
            <person name="Byers J.R.P. K."/>
            <person name="Montejo-Kovacevich G."/>
            <person name="Yen C E."/>
        </authorList>
    </citation>
    <scope>NUCLEOTIDE SEQUENCE [LARGE SCALE GENOMIC DNA]</scope>
</reference>
<dbReference type="Proteomes" id="UP000494256">
    <property type="component" value="Unassembled WGS sequence"/>
</dbReference>
<comment type="caution">
    <text evidence="2">The sequence shown here is derived from an EMBL/GenBank/DDBJ whole genome shotgun (WGS) entry which is preliminary data.</text>
</comment>